<sequence length="60" mass="6893">MLLSGVVIIELKFFDDDDAIKRYLVEKASIERALEVFLLLFSAKRCPRSFDISTRLSSIL</sequence>
<comment type="caution">
    <text evidence="1">The sequence shown here is derived from an EMBL/GenBank/DDBJ whole genome shotgun (WGS) entry which is preliminary data.</text>
</comment>
<evidence type="ECO:0000313" key="2">
    <source>
        <dbReference type="Proteomes" id="UP000095039"/>
    </source>
</evidence>
<dbReference type="AlphaFoldDB" id="A0A1E5C9W7"/>
<evidence type="ECO:0000313" key="1">
    <source>
        <dbReference type="EMBL" id="OEE62275.1"/>
    </source>
</evidence>
<name>A0A1E5C9W7_9GAMM</name>
<keyword evidence="2" id="KW-1185">Reference proteome</keyword>
<dbReference type="EMBL" id="AJWN02000040">
    <property type="protein sequence ID" value="OEE62275.1"/>
    <property type="molecule type" value="Genomic_DNA"/>
</dbReference>
<reference evidence="1 2" key="1">
    <citation type="journal article" date="2012" name="Science">
        <title>Ecological populations of bacteria act as socially cohesive units of antibiotic production and resistance.</title>
        <authorList>
            <person name="Cordero O.X."/>
            <person name="Wildschutte H."/>
            <person name="Kirkup B."/>
            <person name="Proehl S."/>
            <person name="Ngo L."/>
            <person name="Hussain F."/>
            <person name="Le Roux F."/>
            <person name="Mincer T."/>
            <person name="Polz M.F."/>
        </authorList>
    </citation>
    <scope>NUCLEOTIDE SEQUENCE [LARGE SCALE GENOMIC DNA]</scope>
    <source>
        <strain evidence="1 2">FF-454</strain>
    </source>
</reference>
<proteinExistence type="predicted"/>
<accession>A0A1E5C9W7</accession>
<organism evidence="1 2">
    <name type="scientific">Enterovibrio norvegicus FF-454</name>
    <dbReference type="NCBI Taxonomy" id="1185651"/>
    <lineage>
        <taxon>Bacteria</taxon>
        <taxon>Pseudomonadati</taxon>
        <taxon>Pseudomonadota</taxon>
        <taxon>Gammaproteobacteria</taxon>
        <taxon>Vibrionales</taxon>
        <taxon>Vibrionaceae</taxon>
        <taxon>Enterovibrio</taxon>
    </lineage>
</organism>
<protein>
    <submittedName>
        <fullName evidence="1">Uncharacterized protein</fullName>
    </submittedName>
</protein>
<gene>
    <name evidence="1" type="ORF">A1OK_01835</name>
</gene>
<dbReference type="Proteomes" id="UP000095039">
    <property type="component" value="Unassembled WGS sequence"/>
</dbReference>